<dbReference type="CDD" id="cd06558">
    <property type="entry name" value="crotonase-like"/>
    <property type="match status" value="1"/>
</dbReference>
<dbReference type="AlphaFoldDB" id="A0A291HSV0"/>
<dbReference type="SUPFAM" id="SSF52096">
    <property type="entry name" value="ClpP/crotonase"/>
    <property type="match status" value="1"/>
</dbReference>
<organism evidence="2 3">
    <name type="scientific">Zobellella denitrificans</name>
    <dbReference type="NCBI Taxonomy" id="347534"/>
    <lineage>
        <taxon>Bacteria</taxon>
        <taxon>Pseudomonadati</taxon>
        <taxon>Pseudomonadota</taxon>
        <taxon>Gammaproteobacteria</taxon>
        <taxon>Aeromonadales</taxon>
        <taxon>Aeromonadaceae</taxon>
        <taxon>Zobellella</taxon>
    </lineage>
</organism>
<keyword evidence="3" id="KW-1185">Reference proteome</keyword>
<dbReference type="EC" id="4.2.1.17" evidence="2"/>
<evidence type="ECO:0000313" key="3">
    <source>
        <dbReference type="Proteomes" id="UP000217763"/>
    </source>
</evidence>
<dbReference type="RefSeq" id="WP_096779907.1">
    <property type="nucleotide sequence ID" value="NZ_CP012621.1"/>
</dbReference>
<dbReference type="KEGG" id="zdf:AN401_15775"/>
<dbReference type="GO" id="GO:0004300">
    <property type="term" value="F:enoyl-CoA hydratase activity"/>
    <property type="evidence" value="ECO:0007669"/>
    <property type="project" value="UniProtKB-EC"/>
</dbReference>
<comment type="similarity">
    <text evidence="1">Belongs to the enoyl-CoA hydratase/isomerase family.</text>
</comment>
<proteinExistence type="inferred from homology"/>
<protein>
    <submittedName>
        <fullName evidence="2">Enoyl-CoA hydratase</fullName>
        <ecNumber evidence="2">4.2.1.17</ecNumber>
    </submittedName>
</protein>
<dbReference type="Pfam" id="PF00378">
    <property type="entry name" value="ECH_1"/>
    <property type="match status" value="1"/>
</dbReference>
<evidence type="ECO:0000256" key="1">
    <source>
        <dbReference type="ARBA" id="ARBA00005254"/>
    </source>
</evidence>
<dbReference type="PANTHER" id="PTHR42964:SF1">
    <property type="entry name" value="POLYKETIDE BIOSYNTHESIS ENOYL-COA HYDRATASE PKSH-RELATED"/>
    <property type="match status" value="1"/>
</dbReference>
<dbReference type="PANTHER" id="PTHR42964">
    <property type="entry name" value="ENOYL-COA HYDRATASE"/>
    <property type="match status" value="1"/>
</dbReference>
<accession>A0A291HSV0</accession>
<reference evidence="3" key="1">
    <citation type="submission" date="2015-09" db="EMBL/GenBank/DDBJ databases">
        <authorList>
            <person name="Shao Z."/>
            <person name="Wang L."/>
        </authorList>
    </citation>
    <scope>NUCLEOTIDE SEQUENCE [LARGE SCALE GENOMIC DNA]</scope>
    <source>
        <strain evidence="3">F13-1</strain>
    </source>
</reference>
<dbReference type="InterPro" id="IPR051683">
    <property type="entry name" value="Enoyl-CoA_Hydratase/Isomerase"/>
</dbReference>
<dbReference type="InterPro" id="IPR029045">
    <property type="entry name" value="ClpP/crotonase-like_dom_sf"/>
</dbReference>
<dbReference type="InterPro" id="IPR001753">
    <property type="entry name" value="Enoyl-CoA_hydra/iso"/>
</dbReference>
<sequence length="266" mass="28790">MSEPLLLRPAAPGVWELVLNRPGCHNAFDDALIAAMIQQLDNAAHLLDLRLLVLRSMGRHFSAGADLAWMQRAAGYSRRQNLADAEQLALLLRRLDQFPGPTLALVQGAAYGGALGLAACCDLVVAAADARFCLSEVRLGLIPATIAPYVLRALGPRQARRYMLTAELIPAREAERLGLVHLLAEPGQSLDEAAAPLIRALLRNGPVALAAAKQLIREFAYRPINGPLIEDSARRIAELRAGAEAQEGISAFLQKRPPAWEDEDVH</sequence>
<dbReference type="Proteomes" id="UP000217763">
    <property type="component" value="Chromosome"/>
</dbReference>
<dbReference type="EMBL" id="CP012621">
    <property type="protein sequence ID" value="ATG75138.1"/>
    <property type="molecule type" value="Genomic_DNA"/>
</dbReference>
<keyword evidence="2" id="KW-0456">Lyase</keyword>
<name>A0A291HSV0_9GAMM</name>
<evidence type="ECO:0000313" key="2">
    <source>
        <dbReference type="EMBL" id="ATG75138.1"/>
    </source>
</evidence>
<dbReference type="InterPro" id="IPR014748">
    <property type="entry name" value="Enoyl-CoA_hydra_C"/>
</dbReference>
<dbReference type="Gene3D" id="1.10.12.10">
    <property type="entry name" value="Lyase 2-enoyl-coa Hydratase, Chain A, domain 2"/>
    <property type="match status" value="1"/>
</dbReference>
<dbReference type="GO" id="GO:0008300">
    <property type="term" value="P:isoprenoid catabolic process"/>
    <property type="evidence" value="ECO:0007669"/>
    <property type="project" value="TreeGrafter"/>
</dbReference>
<dbReference type="Gene3D" id="3.90.226.10">
    <property type="entry name" value="2-enoyl-CoA Hydratase, Chain A, domain 1"/>
    <property type="match status" value="1"/>
</dbReference>
<gene>
    <name evidence="2" type="ORF">AN401_15775</name>
</gene>